<accession>A0A0E9W6V2</accession>
<proteinExistence type="predicted"/>
<dbReference type="AlphaFoldDB" id="A0A0E9W6V2"/>
<feature type="chain" id="PRO_5002434410" evidence="1">
    <location>
        <begin position="20"/>
        <end position="46"/>
    </location>
</feature>
<protein>
    <submittedName>
        <fullName evidence="2">Uncharacterized protein</fullName>
    </submittedName>
</protein>
<name>A0A0E9W6V2_ANGAN</name>
<sequence length="46" mass="5418">MMMMMIIIIIIIIISKHRQIKYQYYSSNVDMVVTVLMDRAAVDILV</sequence>
<evidence type="ECO:0000256" key="1">
    <source>
        <dbReference type="SAM" id="SignalP"/>
    </source>
</evidence>
<reference evidence="2" key="2">
    <citation type="journal article" date="2015" name="Fish Shellfish Immunol.">
        <title>Early steps in the European eel (Anguilla anguilla)-Vibrio vulnificus interaction in the gills: Role of the RtxA13 toxin.</title>
        <authorList>
            <person name="Callol A."/>
            <person name="Pajuelo D."/>
            <person name="Ebbesson L."/>
            <person name="Teles M."/>
            <person name="MacKenzie S."/>
            <person name="Amaro C."/>
        </authorList>
    </citation>
    <scope>NUCLEOTIDE SEQUENCE</scope>
</reference>
<keyword evidence="1" id="KW-0732">Signal</keyword>
<dbReference type="EMBL" id="GBXM01022495">
    <property type="protein sequence ID" value="JAH86082.1"/>
    <property type="molecule type" value="Transcribed_RNA"/>
</dbReference>
<organism evidence="2">
    <name type="scientific">Anguilla anguilla</name>
    <name type="common">European freshwater eel</name>
    <name type="synonym">Muraena anguilla</name>
    <dbReference type="NCBI Taxonomy" id="7936"/>
    <lineage>
        <taxon>Eukaryota</taxon>
        <taxon>Metazoa</taxon>
        <taxon>Chordata</taxon>
        <taxon>Craniata</taxon>
        <taxon>Vertebrata</taxon>
        <taxon>Euteleostomi</taxon>
        <taxon>Actinopterygii</taxon>
        <taxon>Neopterygii</taxon>
        <taxon>Teleostei</taxon>
        <taxon>Anguilliformes</taxon>
        <taxon>Anguillidae</taxon>
        <taxon>Anguilla</taxon>
    </lineage>
</organism>
<evidence type="ECO:0000313" key="2">
    <source>
        <dbReference type="EMBL" id="JAH86082.1"/>
    </source>
</evidence>
<feature type="signal peptide" evidence="1">
    <location>
        <begin position="1"/>
        <end position="19"/>
    </location>
</feature>
<reference evidence="2" key="1">
    <citation type="submission" date="2014-11" db="EMBL/GenBank/DDBJ databases">
        <authorList>
            <person name="Amaro Gonzalez C."/>
        </authorList>
    </citation>
    <scope>NUCLEOTIDE SEQUENCE</scope>
</reference>